<comment type="caution">
    <text evidence="2">The sequence shown here is derived from an EMBL/GenBank/DDBJ whole genome shotgun (WGS) entry which is preliminary data.</text>
</comment>
<evidence type="ECO:0000256" key="1">
    <source>
        <dbReference type="SAM" id="SignalP"/>
    </source>
</evidence>
<dbReference type="Proteomes" id="UP000288805">
    <property type="component" value="Unassembled WGS sequence"/>
</dbReference>
<organism evidence="2 3">
    <name type="scientific">Vitis vinifera</name>
    <name type="common">Grape</name>
    <dbReference type="NCBI Taxonomy" id="29760"/>
    <lineage>
        <taxon>Eukaryota</taxon>
        <taxon>Viridiplantae</taxon>
        <taxon>Streptophyta</taxon>
        <taxon>Embryophyta</taxon>
        <taxon>Tracheophyta</taxon>
        <taxon>Spermatophyta</taxon>
        <taxon>Magnoliopsida</taxon>
        <taxon>eudicotyledons</taxon>
        <taxon>Gunneridae</taxon>
        <taxon>Pentapetalae</taxon>
        <taxon>rosids</taxon>
        <taxon>Vitales</taxon>
        <taxon>Vitaceae</taxon>
        <taxon>Viteae</taxon>
        <taxon>Vitis</taxon>
    </lineage>
</organism>
<proteinExistence type="predicted"/>
<keyword evidence="1" id="KW-0732">Signal</keyword>
<protein>
    <submittedName>
        <fullName evidence="2">Uncharacterized protein</fullName>
    </submittedName>
</protein>
<evidence type="ECO:0000313" key="3">
    <source>
        <dbReference type="Proteomes" id="UP000288805"/>
    </source>
</evidence>
<sequence length="283" mass="30011">MVVVGLSCFAIQLWWEVPPHISQEGGKEGKGLVMAGNSEKAMVGSGLQKAVEGDGDGRKVVCNGGCMGMVSFKGAPCGVVGGLERAGLEGLKEAQVFEVFSSEVAAHLSNRPLEGSKVLISKETCRVGHHSKKVNNTLVCVAQGGGEGSVNLRYGADSKNTPMESWFFFRASFASRGHDFHHPELSPPVFLRTSTGMALMAEAIRHPRTIFFSVSSLETQATSSPSLSRNGLGLEGSEVDFAIDPVGEGSSPLKMVLVDDTSVEFEEVGVRPIEVAVGKEDKE</sequence>
<accession>A0A438IA79</accession>
<name>A0A438IA79_VITVI</name>
<gene>
    <name evidence="2" type="ORF">CK203_028821</name>
</gene>
<feature type="signal peptide" evidence="1">
    <location>
        <begin position="1"/>
        <end position="15"/>
    </location>
</feature>
<feature type="chain" id="PRO_5019402501" evidence="1">
    <location>
        <begin position="16"/>
        <end position="283"/>
    </location>
</feature>
<dbReference type="AlphaFoldDB" id="A0A438IA79"/>
<evidence type="ECO:0000313" key="2">
    <source>
        <dbReference type="EMBL" id="RVW93579.1"/>
    </source>
</evidence>
<reference evidence="2 3" key="1">
    <citation type="journal article" date="2018" name="PLoS Genet.">
        <title>Population sequencing reveals clonal diversity and ancestral inbreeding in the grapevine cultivar Chardonnay.</title>
        <authorList>
            <person name="Roach M.J."/>
            <person name="Johnson D.L."/>
            <person name="Bohlmann J."/>
            <person name="van Vuuren H.J."/>
            <person name="Jones S.J."/>
            <person name="Pretorius I.S."/>
            <person name="Schmidt S.A."/>
            <person name="Borneman A.R."/>
        </authorList>
    </citation>
    <scope>NUCLEOTIDE SEQUENCE [LARGE SCALE GENOMIC DNA]</scope>
    <source>
        <strain evidence="3">cv. Chardonnay</strain>
        <tissue evidence="2">Leaf</tissue>
    </source>
</reference>
<dbReference type="EMBL" id="QGNW01000128">
    <property type="protein sequence ID" value="RVW93579.1"/>
    <property type="molecule type" value="Genomic_DNA"/>
</dbReference>